<dbReference type="InterPro" id="IPR050740">
    <property type="entry name" value="Aldehyde_DH_Superfamily"/>
</dbReference>
<evidence type="ECO:0000313" key="5">
    <source>
        <dbReference type="Proteomes" id="UP000579945"/>
    </source>
</evidence>
<dbReference type="InterPro" id="IPR015590">
    <property type="entry name" value="Aldehyde_DH_dom"/>
</dbReference>
<dbReference type="InterPro" id="IPR016163">
    <property type="entry name" value="Ald_DH_C"/>
</dbReference>
<dbReference type="InterPro" id="IPR044151">
    <property type="entry name" value="ALDH_KGSADH"/>
</dbReference>
<dbReference type="AlphaFoldDB" id="A0A7W5YAZ3"/>
<evidence type="ECO:0000259" key="3">
    <source>
        <dbReference type="Pfam" id="PF00171"/>
    </source>
</evidence>
<gene>
    <name evidence="4" type="ORF">FHR33_007293</name>
</gene>
<dbReference type="Pfam" id="PF00171">
    <property type="entry name" value="Aldedh"/>
    <property type="match status" value="1"/>
</dbReference>
<dbReference type="PANTHER" id="PTHR43353">
    <property type="entry name" value="SUCCINATE-SEMIALDEHYDE DEHYDROGENASE, MITOCHONDRIAL"/>
    <property type="match status" value="1"/>
</dbReference>
<evidence type="ECO:0000256" key="1">
    <source>
        <dbReference type="ARBA" id="ARBA00023002"/>
    </source>
</evidence>
<keyword evidence="5" id="KW-1185">Reference proteome</keyword>
<feature type="region of interest" description="Disordered" evidence="2">
    <location>
        <begin position="454"/>
        <end position="475"/>
    </location>
</feature>
<dbReference type="InterPro" id="IPR016162">
    <property type="entry name" value="Ald_DH_N"/>
</dbReference>
<reference evidence="4 5" key="1">
    <citation type="submission" date="2020-08" db="EMBL/GenBank/DDBJ databases">
        <title>Sequencing the genomes of 1000 actinobacteria strains.</title>
        <authorList>
            <person name="Klenk H.-P."/>
        </authorList>
    </citation>
    <scope>NUCLEOTIDE SEQUENCE [LARGE SCALE GENOMIC DNA]</scope>
    <source>
        <strain evidence="4 5">DSM 44320</strain>
    </source>
</reference>
<dbReference type="Gene3D" id="3.40.309.10">
    <property type="entry name" value="Aldehyde Dehydrogenase, Chain A, domain 2"/>
    <property type="match status" value="1"/>
</dbReference>
<proteinExistence type="predicted"/>
<dbReference type="RefSeq" id="WP_183657459.1">
    <property type="nucleotide sequence ID" value="NZ_JACIBV010000001.1"/>
</dbReference>
<dbReference type="Proteomes" id="UP000579945">
    <property type="component" value="Unassembled WGS sequence"/>
</dbReference>
<dbReference type="PANTHER" id="PTHR43353:SF3">
    <property type="entry name" value="ALDEHYDE DEHYDROGENASE-RELATED"/>
    <property type="match status" value="1"/>
</dbReference>
<accession>A0A7W5YAZ3</accession>
<comment type="caution">
    <text evidence="4">The sequence shown here is derived from an EMBL/GenBank/DDBJ whole genome shotgun (WGS) entry which is preliminary data.</text>
</comment>
<sequence length="475" mass="49322">MIHAYDPRTGESFGEPIAESTDAEVDAAVEAAHAAAPAWRAAARPEVLEAIASALEANVEELWTVADRETALGETRLRGEVARAASQFRLFAEVLRDGGHLEAVISRQADVRRMNHPLPGVVGVFSASNFPFAFSVAGGDTASALAAGCPVVVKAHPAHPLTSELSAGVIRSALPDPALLGLVHGLAAGKRLVQHPDVVAVGFTGSIPGGKAIQALIDERPEPIPFFGELGSVNPVVVLPSAAREGLASGFAASLTLGTGQFCTNPGLVFVPDDADLVASLGTAVAGSSGSAMLSERIRQGYLDGVERLAKLTLLAEGAQGEAAWAVAPRVFTIDLAAFAEGLPAIAEECFGPSSIVVTYGDAAELPSVLERLEGSLTATVHATDVDEARPVAEALARRAGRLIWNGWPTGVAVCWAMHHGGPWPASTAPAHTSVGAMAIRRWVRPTAYQGWPSELLPPELRDDNPLGVPQRVDG</sequence>
<dbReference type="GeneID" id="95393528"/>
<dbReference type="InterPro" id="IPR016161">
    <property type="entry name" value="Ald_DH/histidinol_DH"/>
</dbReference>
<keyword evidence="1 4" id="KW-0560">Oxidoreductase</keyword>
<protein>
    <submittedName>
        <fullName evidence="4">NADP-dependent aldehyde dehydrogenase</fullName>
        <ecNumber evidence="4">1.2.1.4</ecNumber>
    </submittedName>
</protein>
<dbReference type="EMBL" id="JACIBV010000001">
    <property type="protein sequence ID" value="MBB3731433.1"/>
    <property type="molecule type" value="Genomic_DNA"/>
</dbReference>
<name>A0A7W5YAZ3_9ACTN</name>
<dbReference type="GO" id="GO:0033721">
    <property type="term" value="F:aldehyde dehydrogenase (NADP+) activity"/>
    <property type="evidence" value="ECO:0007669"/>
    <property type="project" value="UniProtKB-EC"/>
</dbReference>
<organism evidence="4 5">
    <name type="scientific">Nonomuraea dietziae</name>
    <dbReference type="NCBI Taxonomy" id="65515"/>
    <lineage>
        <taxon>Bacteria</taxon>
        <taxon>Bacillati</taxon>
        <taxon>Actinomycetota</taxon>
        <taxon>Actinomycetes</taxon>
        <taxon>Streptosporangiales</taxon>
        <taxon>Streptosporangiaceae</taxon>
        <taxon>Nonomuraea</taxon>
    </lineage>
</organism>
<dbReference type="CDD" id="cd07129">
    <property type="entry name" value="ALDH_KGSADH"/>
    <property type="match status" value="1"/>
</dbReference>
<evidence type="ECO:0000256" key="2">
    <source>
        <dbReference type="SAM" id="MobiDB-lite"/>
    </source>
</evidence>
<feature type="domain" description="Aldehyde dehydrogenase" evidence="3">
    <location>
        <begin position="2"/>
        <end position="421"/>
    </location>
</feature>
<dbReference type="SUPFAM" id="SSF53720">
    <property type="entry name" value="ALDH-like"/>
    <property type="match status" value="1"/>
</dbReference>
<evidence type="ECO:0000313" key="4">
    <source>
        <dbReference type="EMBL" id="MBB3731433.1"/>
    </source>
</evidence>
<dbReference type="EC" id="1.2.1.4" evidence="4"/>
<dbReference type="Gene3D" id="3.40.605.10">
    <property type="entry name" value="Aldehyde Dehydrogenase, Chain A, domain 1"/>
    <property type="match status" value="1"/>
</dbReference>